<evidence type="ECO:0000256" key="1">
    <source>
        <dbReference type="ARBA" id="ARBA00023015"/>
    </source>
</evidence>
<gene>
    <name evidence="5" type="ORF">OM076_00020</name>
</gene>
<feature type="domain" description="HTH luxR-type" evidence="4">
    <location>
        <begin position="129"/>
        <end position="194"/>
    </location>
</feature>
<organism evidence="5 6">
    <name type="scientific">Solirubrobacter ginsenosidimutans</name>
    <dbReference type="NCBI Taxonomy" id="490573"/>
    <lineage>
        <taxon>Bacteria</taxon>
        <taxon>Bacillati</taxon>
        <taxon>Actinomycetota</taxon>
        <taxon>Thermoleophilia</taxon>
        <taxon>Solirubrobacterales</taxon>
        <taxon>Solirubrobacteraceae</taxon>
        <taxon>Solirubrobacter</taxon>
    </lineage>
</organism>
<evidence type="ECO:0000256" key="2">
    <source>
        <dbReference type="ARBA" id="ARBA00023125"/>
    </source>
</evidence>
<dbReference type="InterPro" id="IPR000792">
    <property type="entry name" value="Tscrpt_reg_LuxR_C"/>
</dbReference>
<keyword evidence="2" id="KW-0238">DNA-binding</keyword>
<evidence type="ECO:0000313" key="6">
    <source>
        <dbReference type="Proteomes" id="UP001149140"/>
    </source>
</evidence>
<proteinExistence type="predicted"/>
<name>A0A9X3MMU8_9ACTN</name>
<protein>
    <submittedName>
        <fullName evidence="5">PAS and helix-turn-helix domain-containing protein</fullName>
    </submittedName>
</protein>
<sequence length="201" mass="21940">MAHADGWPTLFSSAFRQSRNAMLLVDEQRHVIEANGAFLGLVGRGSEALVGRPVWELVIDGPLATEREWRHHLAVRRFTGEAMLHTADGTGVAIQWGATAEVVAGRHVVLFVTLSTSRWGGRFRREADQDGPPRVLSAREREVVRLVARGASGPEIADELRITHDTVRTHVRNAMTKLGARSRAHLVAKALGADLLGPEPA</sequence>
<dbReference type="SMART" id="SM00091">
    <property type="entry name" value="PAS"/>
    <property type="match status" value="1"/>
</dbReference>
<dbReference type="Gene3D" id="3.30.450.20">
    <property type="entry name" value="PAS domain"/>
    <property type="match status" value="1"/>
</dbReference>
<keyword evidence="6" id="KW-1185">Reference proteome</keyword>
<dbReference type="EMBL" id="JAPDOD010000001">
    <property type="protein sequence ID" value="MDA0158632.1"/>
    <property type="molecule type" value="Genomic_DNA"/>
</dbReference>
<dbReference type="PANTHER" id="PTHR44688">
    <property type="entry name" value="DNA-BINDING TRANSCRIPTIONAL ACTIVATOR DEVR_DOSR"/>
    <property type="match status" value="1"/>
</dbReference>
<dbReference type="AlphaFoldDB" id="A0A9X3MMU8"/>
<dbReference type="CDD" id="cd00130">
    <property type="entry name" value="PAS"/>
    <property type="match status" value="1"/>
</dbReference>
<dbReference type="CDD" id="cd06170">
    <property type="entry name" value="LuxR_C_like"/>
    <property type="match status" value="1"/>
</dbReference>
<dbReference type="PRINTS" id="PR00038">
    <property type="entry name" value="HTHLUXR"/>
</dbReference>
<dbReference type="InterPro" id="IPR036388">
    <property type="entry name" value="WH-like_DNA-bd_sf"/>
</dbReference>
<evidence type="ECO:0000256" key="3">
    <source>
        <dbReference type="ARBA" id="ARBA00023163"/>
    </source>
</evidence>
<comment type="caution">
    <text evidence="5">The sequence shown here is derived from an EMBL/GenBank/DDBJ whole genome shotgun (WGS) entry which is preliminary data.</text>
</comment>
<dbReference type="InterPro" id="IPR000014">
    <property type="entry name" value="PAS"/>
</dbReference>
<dbReference type="PANTHER" id="PTHR44688:SF16">
    <property type="entry name" value="DNA-BINDING TRANSCRIPTIONAL ACTIVATOR DEVR_DOSR"/>
    <property type="match status" value="1"/>
</dbReference>
<accession>A0A9X3MMU8</accession>
<dbReference type="GO" id="GO:0003677">
    <property type="term" value="F:DNA binding"/>
    <property type="evidence" value="ECO:0007669"/>
    <property type="project" value="UniProtKB-KW"/>
</dbReference>
<evidence type="ECO:0000313" key="5">
    <source>
        <dbReference type="EMBL" id="MDA0158632.1"/>
    </source>
</evidence>
<dbReference type="SUPFAM" id="SSF46894">
    <property type="entry name" value="C-terminal effector domain of the bipartite response regulators"/>
    <property type="match status" value="1"/>
</dbReference>
<dbReference type="Pfam" id="PF13426">
    <property type="entry name" value="PAS_9"/>
    <property type="match status" value="1"/>
</dbReference>
<keyword evidence="3" id="KW-0804">Transcription</keyword>
<dbReference type="Proteomes" id="UP001149140">
    <property type="component" value="Unassembled WGS sequence"/>
</dbReference>
<dbReference type="PROSITE" id="PS50043">
    <property type="entry name" value="HTH_LUXR_2"/>
    <property type="match status" value="1"/>
</dbReference>
<keyword evidence="1" id="KW-0805">Transcription regulation</keyword>
<dbReference type="Pfam" id="PF00196">
    <property type="entry name" value="GerE"/>
    <property type="match status" value="1"/>
</dbReference>
<dbReference type="InterPro" id="IPR016032">
    <property type="entry name" value="Sig_transdc_resp-reg_C-effctor"/>
</dbReference>
<dbReference type="GO" id="GO:0006355">
    <property type="term" value="P:regulation of DNA-templated transcription"/>
    <property type="evidence" value="ECO:0007669"/>
    <property type="project" value="InterPro"/>
</dbReference>
<dbReference type="RefSeq" id="WP_270037221.1">
    <property type="nucleotide sequence ID" value="NZ_JAPDOD010000001.1"/>
</dbReference>
<dbReference type="Gene3D" id="1.10.10.10">
    <property type="entry name" value="Winged helix-like DNA-binding domain superfamily/Winged helix DNA-binding domain"/>
    <property type="match status" value="1"/>
</dbReference>
<dbReference type="SUPFAM" id="SSF55785">
    <property type="entry name" value="PYP-like sensor domain (PAS domain)"/>
    <property type="match status" value="1"/>
</dbReference>
<dbReference type="NCBIfam" id="TIGR00229">
    <property type="entry name" value="sensory_box"/>
    <property type="match status" value="1"/>
</dbReference>
<dbReference type="SMART" id="SM00421">
    <property type="entry name" value="HTH_LUXR"/>
    <property type="match status" value="1"/>
</dbReference>
<dbReference type="InterPro" id="IPR035965">
    <property type="entry name" value="PAS-like_dom_sf"/>
</dbReference>
<reference evidence="5" key="1">
    <citation type="submission" date="2022-10" db="EMBL/GenBank/DDBJ databases">
        <title>The WGS of Solirubrobacter ginsenosidimutans DSM 21036.</title>
        <authorList>
            <person name="Jiang Z."/>
        </authorList>
    </citation>
    <scope>NUCLEOTIDE SEQUENCE</scope>
    <source>
        <strain evidence="5">DSM 21036</strain>
    </source>
</reference>
<evidence type="ECO:0000259" key="4">
    <source>
        <dbReference type="PROSITE" id="PS50043"/>
    </source>
</evidence>